<accession>A0A7V3J9B1</accession>
<name>A0A7V3J9B1_UNCC3</name>
<proteinExistence type="predicted"/>
<dbReference type="PROSITE" id="PS50927">
    <property type="entry name" value="BULB_LECTIN"/>
    <property type="match status" value="1"/>
</dbReference>
<dbReference type="AlphaFoldDB" id="A0A7V3J9B1"/>
<comment type="caution">
    <text evidence="2">The sequence shown here is derived from an EMBL/GenBank/DDBJ whole genome shotgun (WGS) entry which is preliminary data.</text>
</comment>
<organism evidence="2">
    <name type="scientific">candidate division CPR3 bacterium</name>
    <dbReference type="NCBI Taxonomy" id="2268181"/>
    <lineage>
        <taxon>Bacteria</taxon>
        <taxon>Bacteria division CPR3</taxon>
    </lineage>
</organism>
<sequence length="226" mass="23696">MLDLTRSAITVALGVWEVDSASQFEAGAALALNSSGKLEVATDGSDFFGVAKWNKTSATTGVIVDEVIVLTGTNNVALKHADLVSGSVRVTNLAGTVEYTITTDYTVNTTNGTIARVSGGSIADGQSVKVSYRYNKTAKEMEIDGRNYMNLMDDTLGSGRMTLIQDYAVLYTDQYDTSKGYTSGDALTVANGRFKPATGTDKVVAKVVKAPSAGDPVLGLVLTVQG</sequence>
<gene>
    <name evidence="2" type="ORF">ENV41_01175</name>
</gene>
<dbReference type="InterPro" id="IPR001480">
    <property type="entry name" value="Bulb-type_lectin_dom"/>
</dbReference>
<dbReference type="EMBL" id="DTGG01000038">
    <property type="protein sequence ID" value="HFZ08731.1"/>
    <property type="molecule type" value="Genomic_DNA"/>
</dbReference>
<protein>
    <recommendedName>
        <fullName evidence="1">Bulb-type lectin domain-containing protein</fullName>
    </recommendedName>
</protein>
<reference evidence="2" key="1">
    <citation type="journal article" date="2020" name="mSystems">
        <title>Genome- and Community-Level Interaction Insights into Carbon Utilization and Element Cycling Functions of Hydrothermarchaeota in Hydrothermal Sediment.</title>
        <authorList>
            <person name="Zhou Z."/>
            <person name="Liu Y."/>
            <person name="Xu W."/>
            <person name="Pan J."/>
            <person name="Luo Z.H."/>
            <person name="Li M."/>
        </authorList>
    </citation>
    <scope>NUCLEOTIDE SEQUENCE [LARGE SCALE GENOMIC DNA]</scope>
    <source>
        <strain evidence="2">SpSt-757</strain>
    </source>
</reference>
<evidence type="ECO:0000313" key="2">
    <source>
        <dbReference type="EMBL" id="HFZ08731.1"/>
    </source>
</evidence>
<feature type="domain" description="Bulb-type lectin" evidence="1">
    <location>
        <begin position="1"/>
        <end position="91"/>
    </location>
</feature>
<evidence type="ECO:0000259" key="1">
    <source>
        <dbReference type="PROSITE" id="PS50927"/>
    </source>
</evidence>